<dbReference type="AlphaFoldDB" id="A0A4S4MYV0"/>
<proteinExistence type="predicted"/>
<organism evidence="1 2">
    <name type="scientific">Antrodiella citrinella</name>
    <dbReference type="NCBI Taxonomy" id="2447956"/>
    <lineage>
        <taxon>Eukaryota</taxon>
        <taxon>Fungi</taxon>
        <taxon>Dikarya</taxon>
        <taxon>Basidiomycota</taxon>
        <taxon>Agaricomycotina</taxon>
        <taxon>Agaricomycetes</taxon>
        <taxon>Polyporales</taxon>
        <taxon>Steccherinaceae</taxon>
        <taxon>Antrodiella</taxon>
    </lineage>
</organism>
<evidence type="ECO:0000313" key="2">
    <source>
        <dbReference type="Proteomes" id="UP000308730"/>
    </source>
</evidence>
<comment type="caution">
    <text evidence="1">The sequence shown here is derived from an EMBL/GenBank/DDBJ whole genome shotgun (WGS) entry which is preliminary data.</text>
</comment>
<accession>A0A4S4MYV0</accession>
<evidence type="ECO:0008006" key="3">
    <source>
        <dbReference type="Google" id="ProtNLM"/>
    </source>
</evidence>
<dbReference type="Proteomes" id="UP000308730">
    <property type="component" value="Unassembled WGS sequence"/>
</dbReference>
<gene>
    <name evidence="1" type="ORF">EUX98_g2490</name>
</gene>
<dbReference type="EMBL" id="SGPM01000040">
    <property type="protein sequence ID" value="THH31684.1"/>
    <property type="molecule type" value="Genomic_DNA"/>
</dbReference>
<protein>
    <recommendedName>
        <fullName evidence="3">F-box domain-containing protein</fullName>
    </recommendedName>
</protein>
<keyword evidence="2" id="KW-1185">Reference proteome</keyword>
<dbReference type="OrthoDB" id="2800010at2759"/>
<sequence>MTSKSQADIAMPALRQLLPALPNLTTIQVLHCNKAGDVGAAVIGLRLPSVRTVIVPTKCNCILKACPNVTHVRCAGGDGAALISALKFCDDVQILDGMIDWSYKDIMTRLLKNAPKLHTLEIRRPVKSFRFETRITAPAIWAEVIPQLSKLPELRTIKLSFPGRETSSDSASIEAARKVLRNSRVTRERKLIIRRVFAPHNTNSQWEDVVEDYRQELFY</sequence>
<dbReference type="Gene3D" id="3.80.10.10">
    <property type="entry name" value="Ribonuclease Inhibitor"/>
    <property type="match status" value="1"/>
</dbReference>
<name>A0A4S4MYV0_9APHY</name>
<dbReference type="InterPro" id="IPR032675">
    <property type="entry name" value="LRR_dom_sf"/>
</dbReference>
<evidence type="ECO:0000313" key="1">
    <source>
        <dbReference type="EMBL" id="THH31684.1"/>
    </source>
</evidence>
<reference evidence="1 2" key="1">
    <citation type="submission" date="2019-02" db="EMBL/GenBank/DDBJ databases">
        <title>Genome sequencing of the rare red list fungi Antrodiella citrinella (Flaviporus citrinellus).</title>
        <authorList>
            <person name="Buettner E."/>
            <person name="Kellner H."/>
        </authorList>
    </citation>
    <scope>NUCLEOTIDE SEQUENCE [LARGE SCALE GENOMIC DNA]</scope>
    <source>
        <strain evidence="1 2">DSM 108506</strain>
    </source>
</reference>